<keyword evidence="2" id="KW-1185">Reference proteome</keyword>
<sequence>MADYKADRSKVSVDVAGGIIPGEFNGKLNRTDEVVGRRITLHDGNSTCQREELLIPPHATDMLRDLSAILRRFEDQRLPETRDLMILFTVRFRLGGTFHAQFEAARSFAWAKLCVERRLPVVLVQHQPGLSGYAEGKPHVHMLIFARELHDSNFLGFTPLLKGSPKVTLAAEWAAWPDRNA</sequence>
<accession>A0A3R9X6P0</accession>
<dbReference type="Gene3D" id="3.30.930.30">
    <property type="match status" value="1"/>
</dbReference>
<protein>
    <submittedName>
        <fullName evidence="1">Uncharacterized protein</fullName>
    </submittedName>
</protein>
<reference evidence="1 2" key="1">
    <citation type="submission" date="2018-12" db="EMBL/GenBank/DDBJ databases">
        <title>Sphingomonas sp. HMF7854 Genome sequencing and assembly.</title>
        <authorList>
            <person name="Cha I."/>
            <person name="Kang H."/>
            <person name="Kim H."/>
            <person name="Kang J."/>
            <person name="Joh K."/>
        </authorList>
    </citation>
    <scope>NUCLEOTIDE SEQUENCE [LARGE SCALE GENOMIC DNA]</scope>
    <source>
        <strain evidence="1 2">HMF7854</strain>
    </source>
</reference>
<dbReference type="Proteomes" id="UP000274661">
    <property type="component" value="Unassembled WGS sequence"/>
</dbReference>
<dbReference type="OrthoDB" id="9017325at2"/>
<dbReference type="EMBL" id="RWJF01000001">
    <property type="protein sequence ID" value="RST30110.1"/>
    <property type="molecule type" value="Genomic_DNA"/>
</dbReference>
<evidence type="ECO:0000313" key="2">
    <source>
        <dbReference type="Proteomes" id="UP000274661"/>
    </source>
</evidence>
<organism evidence="1 2">
    <name type="scientific">Sphingomonas ginkgonis</name>
    <dbReference type="NCBI Taxonomy" id="2315330"/>
    <lineage>
        <taxon>Bacteria</taxon>
        <taxon>Pseudomonadati</taxon>
        <taxon>Pseudomonadota</taxon>
        <taxon>Alphaproteobacteria</taxon>
        <taxon>Sphingomonadales</taxon>
        <taxon>Sphingomonadaceae</taxon>
        <taxon>Sphingomonas</taxon>
    </lineage>
</organism>
<evidence type="ECO:0000313" key="1">
    <source>
        <dbReference type="EMBL" id="RST30110.1"/>
    </source>
</evidence>
<gene>
    <name evidence="1" type="ORF">HMF7854_04190</name>
</gene>
<dbReference type="RefSeq" id="WP_126717944.1">
    <property type="nucleotide sequence ID" value="NZ_RWJF01000001.1"/>
</dbReference>
<comment type="caution">
    <text evidence="1">The sequence shown here is derived from an EMBL/GenBank/DDBJ whole genome shotgun (WGS) entry which is preliminary data.</text>
</comment>
<name>A0A3R9X6P0_9SPHN</name>
<proteinExistence type="predicted"/>
<dbReference type="AlphaFoldDB" id="A0A3R9X6P0"/>